<dbReference type="PANTHER" id="PTHR34387">
    <property type="entry name" value="SLR1258 PROTEIN"/>
    <property type="match status" value="1"/>
</dbReference>
<comment type="caution">
    <text evidence="2">The sequence shown here is derived from an EMBL/GenBank/DDBJ whole genome shotgun (WGS) entry which is preliminary data.</text>
</comment>
<proteinExistence type="predicted"/>
<protein>
    <submittedName>
        <fullName evidence="2">Secreted protein</fullName>
    </submittedName>
</protein>
<accession>A0ABY2C179</accession>
<dbReference type="Gene3D" id="3.30.70.2970">
    <property type="entry name" value="Protein of unknown function (DUF541), domain 2"/>
    <property type="match status" value="1"/>
</dbReference>
<evidence type="ECO:0000256" key="1">
    <source>
        <dbReference type="SAM" id="SignalP"/>
    </source>
</evidence>
<dbReference type="Pfam" id="PF04402">
    <property type="entry name" value="SIMPL"/>
    <property type="match status" value="1"/>
</dbReference>
<gene>
    <name evidence="2" type="ORF">EV680_1046</name>
</gene>
<dbReference type="PANTHER" id="PTHR34387:SF1">
    <property type="entry name" value="PERIPLASMIC IMMUNOGENIC PROTEIN"/>
    <property type="match status" value="1"/>
</dbReference>
<dbReference type="InterPro" id="IPR007497">
    <property type="entry name" value="SIMPL/DUF541"/>
</dbReference>
<keyword evidence="3" id="KW-1185">Reference proteome</keyword>
<dbReference type="RefSeq" id="WP_132952780.1">
    <property type="nucleotide sequence ID" value="NZ_CALJUB010000110.1"/>
</dbReference>
<dbReference type="InterPro" id="IPR052022">
    <property type="entry name" value="26kDa_periplasmic_antigen"/>
</dbReference>
<sequence length="236" mass="25878">MSKKALLLAALAAATAAAPAVAEPLNYNVIEFAESASAEVQQDTMIIGLEVNQEGRDRAEVNRAFMQKYNKLTRHISANKALKSELQGRRANPLYQYKNGKQTQIGWQESAQIRVESTDFTAINQLIAQAQNDAALQYTQFSVSKKKREAVIDEVSKAALKRFQARADTLVQTLGFRGYKIVHLNLGQIGNQSAEYAAPAPMMMRAAKADSMGGMPETTNPGTEEIRITVNGTIQM</sequence>
<evidence type="ECO:0000313" key="3">
    <source>
        <dbReference type="Proteomes" id="UP000294721"/>
    </source>
</evidence>
<reference evidence="2 3" key="1">
    <citation type="submission" date="2019-03" db="EMBL/GenBank/DDBJ databases">
        <title>Genomic Encyclopedia of Type Strains, Phase IV (KMG-IV): sequencing the most valuable type-strain genomes for metagenomic binning, comparative biology and taxonomic classification.</title>
        <authorList>
            <person name="Goeker M."/>
        </authorList>
    </citation>
    <scope>NUCLEOTIDE SEQUENCE [LARGE SCALE GENOMIC DNA]</scope>
    <source>
        <strain evidence="2 3">DSM 17474</strain>
    </source>
</reference>
<dbReference type="EMBL" id="SLXE01000004">
    <property type="protein sequence ID" value="TCP09141.1"/>
    <property type="molecule type" value="Genomic_DNA"/>
</dbReference>
<feature type="signal peptide" evidence="1">
    <location>
        <begin position="1"/>
        <end position="22"/>
    </location>
</feature>
<feature type="chain" id="PRO_5046249387" evidence="1">
    <location>
        <begin position="23"/>
        <end position="236"/>
    </location>
</feature>
<dbReference type="Gene3D" id="3.30.110.170">
    <property type="entry name" value="Protein of unknown function (DUF541), domain 1"/>
    <property type="match status" value="1"/>
</dbReference>
<keyword evidence="1" id="KW-0732">Signal</keyword>
<name>A0ABY2C179_9NEIS</name>
<evidence type="ECO:0000313" key="2">
    <source>
        <dbReference type="EMBL" id="TCP09141.1"/>
    </source>
</evidence>
<organism evidence="2 3">
    <name type="scientific">Uruburuella suis</name>
    <dbReference type="NCBI Taxonomy" id="252130"/>
    <lineage>
        <taxon>Bacteria</taxon>
        <taxon>Pseudomonadati</taxon>
        <taxon>Pseudomonadota</taxon>
        <taxon>Betaproteobacteria</taxon>
        <taxon>Neisseriales</taxon>
        <taxon>Neisseriaceae</taxon>
        <taxon>Uruburuella</taxon>
    </lineage>
</organism>
<dbReference type="Proteomes" id="UP000294721">
    <property type="component" value="Unassembled WGS sequence"/>
</dbReference>